<proteinExistence type="evidence at transcript level"/>
<keyword evidence="6 12" id="KW-0653">Protein transport</keyword>
<evidence type="ECO:0000256" key="9">
    <source>
        <dbReference type="ARBA" id="ARBA00023128"/>
    </source>
</evidence>
<evidence type="ECO:0000256" key="12">
    <source>
        <dbReference type="RuleBase" id="RU364003"/>
    </source>
</evidence>
<dbReference type="GO" id="GO:0008320">
    <property type="term" value="F:protein transmembrane transporter activity"/>
    <property type="evidence" value="ECO:0007669"/>
    <property type="project" value="InterPro"/>
</dbReference>
<dbReference type="Pfam" id="PF02466">
    <property type="entry name" value="Tim17"/>
    <property type="match status" value="1"/>
</dbReference>
<evidence type="ECO:0000256" key="2">
    <source>
        <dbReference type="ARBA" id="ARBA00008444"/>
    </source>
</evidence>
<name>C1BKX5_OSMMO</name>
<organism evidence="13">
    <name type="scientific">Osmerus mordax</name>
    <name type="common">Rainbow smelt</name>
    <name type="synonym">Atherina mordax</name>
    <dbReference type="NCBI Taxonomy" id="8014"/>
    <lineage>
        <taxon>Eukaryota</taxon>
        <taxon>Metazoa</taxon>
        <taxon>Chordata</taxon>
        <taxon>Craniata</taxon>
        <taxon>Vertebrata</taxon>
        <taxon>Euteleostomi</taxon>
        <taxon>Actinopterygii</taxon>
        <taxon>Neopterygii</taxon>
        <taxon>Teleostei</taxon>
        <taxon>Stomiati</taxon>
        <taxon>Osmeriformes</taxon>
        <taxon>Osmeridae</taxon>
        <taxon>Osmerus</taxon>
    </lineage>
</organism>
<evidence type="ECO:0000256" key="4">
    <source>
        <dbReference type="ARBA" id="ARBA00022692"/>
    </source>
</evidence>
<comment type="caution">
    <text evidence="12">Lacks conserved residue(s) required for the propagation of feature annotation.</text>
</comment>
<keyword evidence="5 12" id="KW-0999">Mitochondrion inner membrane</keyword>
<evidence type="ECO:0000256" key="6">
    <source>
        <dbReference type="ARBA" id="ARBA00022927"/>
    </source>
</evidence>
<keyword evidence="3 12" id="KW-0813">Transport</keyword>
<dbReference type="EMBL" id="BT075254">
    <property type="protein sequence ID" value="ACO09678.1"/>
    <property type="molecule type" value="mRNA"/>
</dbReference>
<keyword evidence="9 12" id="KW-0496">Mitochondrion</keyword>
<evidence type="ECO:0000256" key="1">
    <source>
        <dbReference type="ARBA" id="ARBA00004448"/>
    </source>
</evidence>
<keyword evidence="8 12" id="KW-0811">Translocation</keyword>
<keyword evidence="10 12" id="KW-0472">Membrane</keyword>
<comment type="similarity">
    <text evidence="2 12">Belongs to the Tim17/Tim22/Tim23 family.</text>
</comment>
<dbReference type="GO" id="GO:0005744">
    <property type="term" value="C:TIM23 mitochondrial import inner membrane translocase complex"/>
    <property type="evidence" value="ECO:0007669"/>
    <property type="project" value="InterPro"/>
</dbReference>
<evidence type="ECO:0000256" key="8">
    <source>
        <dbReference type="ARBA" id="ARBA00023010"/>
    </source>
</evidence>
<evidence type="ECO:0000313" key="13">
    <source>
        <dbReference type="EMBL" id="ACO09678.1"/>
    </source>
</evidence>
<dbReference type="AlphaFoldDB" id="C1BKX5"/>
<dbReference type="PANTHER" id="PTHR15371">
    <property type="entry name" value="TIM23"/>
    <property type="match status" value="1"/>
</dbReference>
<sequence>MDNNAPGSGGFKGGLGNLFGGSAPEYSNTELAGVPLTGMSPLSPYLNVDPRYLVQDTDEFILPTGASKTRGRFELAFFTIGGCCITGAAFGTVNGLRLGLKDTRDMGWSKPRNVQILNMVTRQGASWANTLGSVALLYSVFGVAIEKARGAEDDVNTVAAGTLTGMLFKATGGLKGVARGGLAGLAMSSAYALYNNWDHLTGSSSSSSLY</sequence>
<gene>
    <name evidence="13" type="primary">TIM23</name>
</gene>
<comment type="function">
    <text evidence="12">Essential component of the TIM23 complex, a complex that mediates the translocation of transit peptide-containing proteins across the mitochondrial inner membrane.</text>
</comment>
<evidence type="ECO:0000256" key="3">
    <source>
        <dbReference type="ARBA" id="ARBA00022448"/>
    </source>
</evidence>
<evidence type="ECO:0000256" key="5">
    <source>
        <dbReference type="ARBA" id="ARBA00022792"/>
    </source>
</evidence>
<evidence type="ECO:0000256" key="10">
    <source>
        <dbReference type="ARBA" id="ARBA00023136"/>
    </source>
</evidence>
<feature type="transmembrane region" description="Helical" evidence="12">
    <location>
        <begin position="75"/>
        <end position="96"/>
    </location>
</feature>
<comment type="subunit">
    <text evidence="12">Component of the TIM23 complex, at least composed of TIM23, TIM17, TIM50 and TIM21.</text>
</comment>
<reference evidence="13" key="1">
    <citation type="submission" date="2009-03" db="EMBL/GenBank/DDBJ databases">
        <title>Osmerus mordax full-length cDNAs.</title>
        <authorList>
            <person name="von Schalburg K."/>
            <person name="Leong J."/>
            <person name="Cooper G."/>
            <person name="Davidson W.S."/>
            <person name="Koop B.F."/>
        </authorList>
    </citation>
    <scope>NUCLEOTIDE SEQUENCE</scope>
    <source>
        <tissue evidence="13">Brain</tissue>
    </source>
</reference>
<keyword evidence="7 12" id="KW-1133">Transmembrane helix</keyword>
<keyword evidence="4 12" id="KW-0812">Transmembrane</keyword>
<evidence type="ECO:0000256" key="7">
    <source>
        <dbReference type="ARBA" id="ARBA00022989"/>
    </source>
</evidence>
<dbReference type="InterPro" id="IPR045238">
    <property type="entry name" value="Tim23-like"/>
</dbReference>
<dbReference type="GO" id="GO:0030150">
    <property type="term" value="P:protein import into mitochondrial matrix"/>
    <property type="evidence" value="ECO:0007669"/>
    <property type="project" value="InterPro"/>
</dbReference>
<dbReference type="NCBIfam" id="TIGR00983">
    <property type="entry name" value="3a0801s02tim23"/>
    <property type="match status" value="1"/>
</dbReference>
<evidence type="ECO:0000256" key="11">
    <source>
        <dbReference type="ARBA" id="ARBA00040711"/>
    </source>
</evidence>
<comment type="subcellular location">
    <subcellularLocation>
        <location evidence="1 12">Mitochondrion inner membrane</location>
        <topology evidence="1 12">Multi-pass membrane protein</topology>
    </subcellularLocation>
</comment>
<accession>C1BKX5</accession>
<protein>
    <recommendedName>
        <fullName evidence="11 12">Mitochondrial import inner membrane translocase subunit TIM23</fullName>
    </recommendedName>
</protein>
<dbReference type="PANTHER" id="PTHR15371:SF39">
    <property type="entry name" value="MITOCHONDRIAL IMPORT INNER MEMBRANE TRANSLOCASE SUBUNIT TIM23"/>
    <property type="match status" value="1"/>
</dbReference>
<dbReference type="InterPro" id="IPR005681">
    <property type="entry name" value="Tim23"/>
</dbReference>